<comment type="caution">
    <text evidence="1">The sequence shown here is derived from an EMBL/GenBank/DDBJ whole genome shotgun (WGS) entry which is preliminary data.</text>
</comment>
<gene>
    <name evidence="1" type="ORF">COV10_01275</name>
</gene>
<proteinExistence type="predicted"/>
<evidence type="ECO:0008006" key="3">
    <source>
        <dbReference type="Google" id="ProtNLM"/>
    </source>
</evidence>
<evidence type="ECO:0000313" key="1">
    <source>
        <dbReference type="EMBL" id="PIR45137.1"/>
    </source>
</evidence>
<evidence type="ECO:0000313" key="2">
    <source>
        <dbReference type="Proteomes" id="UP000228767"/>
    </source>
</evidence>
<dbReference type="Proteomes" id="UP000228767">
    <property type="component" value="Unassembled WGS sequence"/>
</dbReference>
<protein>
    <recommendedName>
        <fullName evidence="3">50S ribosomal protein L28</fullName>
    </recommendedName>
</protein>
<sequence length="60" mass="6894">MVGGYRNDVRATKYQPIGKRRKFPNLQWAKRPDGARVKICTTCMRKNKQLEIKAVGSSNK</sequence>
<organism evidence="1 2">
    <name type="scientific">Candidatus Vogelbacteria bacterium CG10_big_fil_rev_8_21_14_0_10_51_16</name>
    <dbReference type="NCBI Taxonomy" id="1975045"/>
    <lineage>
        <taxon>Bacteria</taxon>
        <taxon>Candidatus Vogeliibacteriota</taxon>
    </lineage>
</organism>
<reference evidence="1 2" key="1">
    <citation type="submission" date="2017-09" db="EMBL/GenBank/DDBJ databases">
        <title>Depth-based differentiation of microbial function through sediment-hosted aquifers and enrichment of novel symbionts in the deep terrestrial subsurface.</title>
        <authorList>
            <person name="Probst A.J."/>
            <person name="Ladd B."/>
            <person name="Jarett J.K."/>
            <person name="Geller-Mcgrath D.E."/>
            <person name="Sieber C.M."/>
            <person name="Emerson J.B."/>
            <person name="Anantharaman K."/>
            <person name="Thomas B.C."/>
            <person name="Malmstrom R."/>
            <person name="Stieglmeier M."/>
            <person name="Klingl A."/>
            <person name="Woyke T."/>
            <person name="Ryan C.M."/>
            <person name="Banfield J.F."/>
        </authorList>
    </citation>
    <scope>NUCLEOTIDE SEQUENCE [LARGE SCALE GENOMIC DNA]</scope>
    <source>
        <strain evidence="1">CG10_big_fil_rev_8_21_14_0_10_51_16</strain>
    </source>
</reference>
<name>A0A2H0RF99_9BACT</name>
<dbReference type="AlphaFoldDB" id="A0A2H0RF99"/>
<accession>A0A2H0RF99</accession>
<dbReference type="EMBL" id="PCYI01000006">
    <property type="protein sequence ID" value="PIR45137.1"/>
    <property type="molecule type" value="Genomic_DNA"/>
</dbReference>